<sequence length="341" mass="36800">MSISYLTEARNALFSALEALEGLSPGAKAAVRRDVRLRPPKARHLGDLSTNAAILLKSMENIDFDRATKNLVSGFETLPGIKEVRLEQNGYINIRYSADFWGRQVSLILMEGVRYGLEDLAVDCAEIPAPAAVIDLYSYRDQANLEALERLAALTGGRVEPISSAPREAAGFPLAAAIGKCTEEKTRFALLANPPGFIDAFSPILAIDRSYGNPVFAIPYARMMLQRLGVGGNQAKAGANNGVDMSVLKLPVEMELARALCGWPPAVAACLRKGDSFYLASFLETLSLLFFRLFEGVHPVSSAYLTETAEGPARFALLGALDKILDGGTTVLGVERVKEYG</sequence>
<dbReference type="Gene3D" id="3.30.1360.70">
    <property type="entry name" value="Arginyl tRNA synthetase N-terminal domain"/>
    <property type="match status" value="1"/>
</dbReference>
<dbReference type="SMART" id="SM01016">
    <property type="entry name" value="Arg_tRNA_synt_N"/>
    <property type="match status" value="1"/>
</dbReference>
<evidence type="ECO:0000256" key="4">
    <source>
        <dbReference type="ARBA" id="ARBA00023146"/>
    </source>
</evidence>
<accession>A0A845MD61</accession>
<evidence type="ECO:0000313" key="8">
    <source>
        <dbReference type="Proteomes" id="UP000445696"/>
    </source>
</evidence>
<proteinExistence type="predicted"/>
<dbReference type="InterPro" id="IPR036695">
    <property type="entry name" value="Arg-tRNA-synth_N_sf"/>
</dbReference>
<dbReference type="AlphaFoldDB" id="A0A845MD61"/>
<evidence type="ECO:0000259" key="6">
    <source>
        <dbReference type="SMART" id="SM01016"/>
    </source>
</evidence>
<dbReference type="Pfam" id="PF05746">
    <property type="entry name" value="DALR_1"/>
    <property type="match status" value="1"/>
</dbReference>
<feature type="domain" description="Arginyl tRNA synthetase N-terminal" evidence="6">
    <location>
        <begin position="7"/>
        <end position="96"/>
    </location>
</feature>
<keyword evidence="1" id="KW-0436">Ligase</keyword>
<dbReference type="InterPro" id="IPR005148">
    <property type="entry name" value="Arg-tRNA-synth_N"/>
</dbReference>
<reference evidence="7 8" key="1">
    <citation type="journal article" date="2014" name="Int. J. Syst. Evol. Microbiol.">
        <title>Sneathiella chungangensis sp. nov., isolated from a marine sand, and emended description of the genus Sneathiella.</title>
        <authorList>
            <person name="Siamphan C."/>
            <person name="Kim H."/>
            <person name="Lee J.S."/>
            <person name="Kim W."/>
        </authorList>
    </citation>
    <scope>NUCLEOTIDE SEQUENCE [LARGE SCALE GENOMIC DNA]</scope>
    <source>
        <strain evidence="7 8">KCTC 32476</strain>
    </source>
</reference>
<dbReference type="GO" id="GO:0006420">
    <property type="term" value="P:arginyl-tRNA aminoacylation"/>
    <property type="evidence" value="ECO:0007669"/>
    <property type="project" value="InterPro"/>
</dbReference>
<dbReference type="SUPFAM" id="SSF47323">
    <property type="entry name" value="Anticodon-binding domain of a subclass of class I aminoacyl-tRNA synthetases"/>
    <property type="match status" value="1"/>
</dbReference>
<evidence type="ECO:0000313" key="7">
    <source>
        <dbReference type="EMBL" id="MZR21300.1"/>
    </source>
</evidence>
<dbReference type="InterPro" id="IPR009080">
    <property type="entry name" value="tRNAsynth_Ia_anticodon-bd"/>
</dbReference>
<evidence type="ECO:0000256" key="1">
    <source>
        <dbReference type="ARBA" id="ARBA00022598"/>
    </source>
</evidence>
<dbReference type="InterPro" id="IPR008909">
    <property type="entry name" value="DALR_anticod-bd"/>
</dbReference>
<evidence type="ECO:0000256" key="5">
    <source>
        <dbReference type="ARBA" id="ARBA00033033"/>
    </source>
</evidence>
<dbReference type="GO" id="GO:0004814">
    <property type="term" value="F:arginine-tRNA ligase activity"/>
    <property type="evidence" value="ECO:0007669"/>
    <property type="project" value="InterPro"/>
</dbReference>
<dbReference type="RefSeq" id="WP_161337701.1">
    <property type="nucleotide sequence ID" value="NZ_JBHSDG010000002.1"/>
</dbReference>
<name>A0A845MD61_9PROT</name>
<dbReference type="Pfam" id="PF03485">
    <property type="entry name" value="Arg_tRNA_synt_N"/>
    <property type="match status" value="1"/>
</dbReference>
<dbReference type="Proteomes" id="UP000445696">
    <property type="component" value="Unassembled WGS sequence"/>
</dbReference>
<dbReference type="GO" id="GO:0005737">
    <property type="term" value="C:cytoplasm"/>
    <property type="evidence" value="ECO:0007669"/>
    <property type="project" value="InterPro"/>
</dbReference>
<comment type="caution">
    <text evidence="7">The sequence shown here is derived from an EMBL/GenBank/DDBJ whole genome shotgun (WGS) entry which is preliminary data.</text>
</comment>
<dbReference type="OrthoDB" id="9803211at2"/>
<dbReference type="EMBL" id="WTVA01000001">
    <property type="protein sequence ID" value="MZR21300.1"/>
    <property type="molecule type" value="Genomic_DNA"/>
</dbReference>
<keyword evidence="8" id="KW-1185">Reference proteome</keyword>
<gene>
    <name evidence="7" type="ORF">GQF03_03045</name>
</gene>
<dbReference type="Gene3D" id="1.10.730.10">
    <property type="entry name" value="Isoleucyl-tRNA Synthetase, Domain 1"/>
    <property type="match status" value="1"/>
</dbReference>
<dbReference type="GO" id="GO:0005524">
    <property type="term" value="F:ATP binding"/>
    <property type="evidence" value="ECO:0007669"/>
    <property type="project" value="UniProtKB-KW"/>
</dbReference>
<evidence type="ECO:0000256" key="3">
    <source>
        <dbReference type="ARBA" id="ARBA00022840"/>
    </source>
</evidence>
<organism evidence="7 8">
    <name type="scientific">Sneathiella chungangensis</name>
    <dbReference type="NCBI Taxonomy" id="1418234"/>
    <lineage>
        <taxon>Bacteria</taxon>
        <taxon>Pseudomonadati</taxon>
        <taxon>Pseudomonadota</taxon>
        <taxon>Alphaproteobacteria</taxon>
        <taxon>Sneathiellales</taxon>
        <taxon>Sneathiellaceae</taxon>
        <taxon>Sneathiella</taxon>
    </lineage>
</organism>
<keyword evidence="3" id="KW-0067">ATP-binding</keyword>
<keyword evidence="4" id="KW-0030">Aminoacyl-tRNA synthetase</keyword>
<protein>
    <recommendedName>
        <fullName evidence="5">Arginyl-tRNA synthetase</fullName>
    </recommendedName>
</protein>
<dbReference type="SUPFAM" id="SSF55190">
    <property type="entry name" value="Arginyl-tRNA synthetase (ArgRS), N-terminal 'additional' domain"/>
    <property type="match status" value="1"/>
</dbReference>
<evidence type="ECO:0000256" key="2">
    <source>
        <dbReference type="ARBA" id="ARBA00022741"/>
    </source>
</evidence>
<keyword evidence="2" id="KW-0547">Nucleotide-binding</keyword>